<dbReference type="EMBL" id="BNCO01000094">
    <property type="protein sequence ID" value="GIL67100.1"/>
    <property type="molecule type" value="Genomic_DNA"/>
</dbReference>
<evidence type="ECO:0000313" key="1">
    <source>
        <dbReference type="EMBL" id="GIL67100.1"/>
    </source>
</evidence>
<comment type="caution">
    <text evidence="1">The sequence shown here is derived from an EMBL/GenBank/DDBJ whole genome shotgun (WGS) entry which is preliminary data.</text>
</comment>
<reference evidence="1" key="1">
    <citation type="journal article" date="2021" name="Proc. Natl. Acad. Sci. U.S.A.">
        <title>Three genomes in the algal genus Volvox reveal the fate of a haploid sex-determining region after a transition to homothallism.</title>
        <authorList>
            <person name="Yamamoto K."/>
            <person name="Hamaji T."/>
            <person name="Kawai-Toyooka H."/>
            <person name="Matsuzaki R."/>
            <person name="Takahashi F."/>
            <person name="Nishimura Y."/>
            <person name="Kawachi M."/>
            <person name="Noguchi H."/>
            <person name="Minakuchi Y."/>
            <person name="Umen J.G."/>
            <person name="Toyoda A."/>
            <person name="Nozaki H."/>
        </authorList>
    </citation>
    <scope>NUCLEOTIDE SEQUENCE</scope>
    <source>
        <strain evidence="1">NIES-3780</strain>
    </source>
</reference>
<dbReference type="Proteomes" id="UP000747399">
    <property type="component" value="Unassembled WGS sequence"/>
</dbReference>
<protein>
    <submittedName>
        <fullName evidence="1">Uncharacterized protein</fullName>
    </submittedName>
</protein>
<name>A0A8J4BRL6_9CHLO</name>
<keyword evidence="2" id="KW-1185">Reference proteome</keyword>
<sequence>SLFLFLHAQECIYASSVHISVSQRVCFPPATLSCSYPPPKPLSTFFPFHIVAFIDHLVQIADGAHAAATDLHSNTQRRVLIAKKGGRRQPLSHATDVRYGHLGGHPCYSSETQWIVRQRPAVSRIV</sequence>
<dbReference type="AlphaFoldDB" id="A0A8J4BRL6"/>
<gene>
    <name evidence="1" type="ORF">Vafri_20544</name>
</gene>
<organism evidence="1 2">
    <name type="scientific">Volvox africanus</name>
    <dbReference type="NCBI Taxonomy" id="51714"/>
    <lineage>
        <taxon>Eukaryota</taxon>
        <taxon>Viridiplantae</taxon>
        <taxon>Chlorophyta</taxon>
        <taxon>core chlorophytes</taxon>
        <taxon>Chlorophyceae</taxon>
        <taxon>CS clade</taxon>
        <taxon>Chlamydomonadales</taxon>
        <taxon>Volvocaceae</taxon>
        <taxon>Volvox</taxon>
    </lineage>
</organism>
<accession>A0A8J4BRL6</accession>
<feature type="non-terminal residue" evidence="1">
    <location>
        <position position="1"/>
    </location>
</feature>
<proteinExistence type="predicted"/>
<evidence type="ECO:0000313" key="2">
    <source>
        <dbReference type="Proteomes" id="UP000747399"/>
    </source>
</evidence>